<keyword evidence="5 11" id="KW-0812">Transmembrane</keyword>
<dbReference type="PANTHER" id="PTHR32552:SF81">
    <property type="entry name" value="TONB-DEPENDENT OUTER MEMBRANE RECEPTOR"/>
    <property type="match status" value="1"/>
</dbReference>
<feature type="signal peptide" evidence="14">
    <location>
        <begin position="1"/>
        <end position="20"/>
    </location>
</feature>
<comment type="caution">
    <text evidence="17">The sequence shown here is derived from an EMBL/GenBank/DDBJ whole genome shotgun (WGS) entry which is preliminary data.</text>
</comment>
<dbReference type="Gene3D" id="2.170.130.10">
    <property type="entry name" value="TonB-dependent receptor, plug domain"/>
    <property type="match status" value="1"/>
</dbReference>
<sequence>MVERVSIPILAAMLASAAHAQKAPAAPGDTPSADAPAAPPDANIGDIVVTARKQNETLETVPLTVTAFSSKSIEKLQIKSLYDLAANTPGLSFGTTGGRNGINKLQIRNLSTGTSGISKASVFVDGVYFPGDYSSAPIANLDRVEVLKGPQSVAYGRSTFAGAVNFITRDPPKRLSGRIDAQFATLGQQDISGYVGGPIADGVSDIASARYYNFRGPGDWTNRDGYHFGNQRTISLTNKLVLEPVDDLRIKLYTSYNHDRDHAAPTLIYLPSQRNLTILRPDGTYSYYYTGETSTSFTRPFFNEAINGYLDDPGVKRDQYRIHLSADYVVAGQTVTAFVAHGHETLHNNYDIYSSGFGSIVRPDSHDVPQTHAYGALFFRTVSKTTDTQAELRVSAPSDWRLRYTVGYNYTDLTGHTNNYFPGITAAGVPFAAPTPAQSTDNWNNVNNPARDNSGFGGLYFDLTDKITISGEVRYQSERIETTDYLAGTHLSKTFNAWLPRANIQYRISPHFQVYAVYAVGNNPGGFNTSAPAARIIAAGLPVAYGEERLNNYEAGIKSTWLGGKLLVNLAGYHMDWKHQQVPQGYILDFPTLGAPSTITTSTASSRVSGFEGEVQAIPFAGLNLRGTVSYGDARYVHYCSSNYATLLGFANGPGCSYVDGKRQEGTPAWQFSLSGDYTHRLNDRWSYYLRADYEYAGRVYNEEFDYSWTGPTNLVNAYIGLESDHYSIQLFVKNLTQERTALKTFRFVDTRAAGGVYPAIQSTIGPIPAGAAGYENLSAYPRTPRQFGVTLGYKF</sequence>
<name>A0A838L794_9SPHN</name>
<evidence type="ECO:0000256" key="9">
    <source>
        <dbReference type="ARBA" id="ARBA00023136"/>
    </source>
</evidence>
<dbReference type="RefSeq" id="WP_181638856.1">
    <property type="nucleotide sequence ID" value="NZ_JACEIB010000007.1"/>
</dbReference>
<dbReference type="PROSITE" id="PS52016">
    <property type="entry name" value="TONB_DEPENDENT_REC_3"/>
    <property type="match status" value="1"/>
</dbReference>
<feature type="region of interest" description="Disordered" evidence="13">
    <location>
        <begin position="22"/>
        <end position="41"/>
    </location>
</feature>
<evidence type="ECO:0000256" key="2">
    <source>
        <dbReference type="ARBA" id="ARBA00022448"/>
    </source>
</evidence>
<evidence type="ECO:0000256" key="14">
    <source>
        <dbReference type="SAM" id="SignalP"/>
    </source>
</evidence>
<dbReference type="InterPro" id="IPR039426">
    <property type="entry name" value="TonB-dep_rcpt-like"/>
</dbReference>
<gene>
    <name evidence="17" type="ORF">HZF05_11900</name>
</gene>
<keyword evidence="3 11" id="KW-1134">Transmembrane beta strand</keyword>
<evidence type="ECO:0000256" key="5">
    <source>
        <dbReference type="ARBA" id="ARBA00022692"/>
    </source>
</evidence>
<evidence type="ECO:0000256" key="6">
    <source>
        <dbReference type="ARBA" id="ARBA00023004"/>
    </source>
</evidence>
<evidence type="ECO:0000313" key="17">
    <source>
        <dbReference type="EMBL" id="MBA2934800.1"/>
    </source>
</evidence>
<evidence type="ECO:0000256" key="1">
    <source>
        <dbReference type="ARBA" id="ARBA00004571"/>
    </source>
</evidence>
<dbReference type="InterPro" id="IPR037066">
    <property type="entry name" value="Plug_dom_sf"/>
</dbReference>
<evidence type="ECO:0000256" key="12">
    <source>
        <dbReference type="RuleBase" id="RU003357"/>
    </source>
</evidence>
<keyword evidence="10 11" id="KW-0998">Cell outer membrane</keyword>
<evidence type="ECO:0000256" key="8">
    <source>
        <dbReference type="ARBA" id="ARBA00023077"/>
    </source>
</evidence>
<evidence type="ECO:0000256" key="4">
    <source>
        <dbReference type="ARBA" id="ARBA00022496"/>
    </source>
</evidence>
<evidence type="ECO:0000259" key="15">
    <source>
        <dbReference type="Pfam" id="PF00593"/>
    </source>
</evidence>
<evidence type="ECO:0000256" key="11">
    <source>
        <dbReference type="PROSITE-ProRule" id="PRU01360"/>
    </source>
</evidence>
<comment type="subcellular location">
    <subcellularLocation>
        <location evidence="1 11">Cell outer membrane</location>
        <topology evidence="1 11">Multi-pass membrane protein</topology>
    </subcellularLocation>
</comment>
<keyword evidence="2 11" id="KW-0813">Transport</keyword>
<dbReference type="SUPFAM" id="SSF56935">
    <property type="entry name" value="Porins"/>
    <property type="match status" value="1"/>
</dbReference>
<keyword evidence="6" id="KW-0408">Iron</keyword>
<dbReference type="Gene3D" id="2.40.170.20">
    <property type="entry name" value="TonB-dependent receptor, beta-barrel domain"/>
    <property type="match status" value="1"/>
</dbReference>
<dbReference type="Pfam" id="PF07715">
    <property type="entry name" value="Plug"/>
    <property type="match status" value="1"/>
</dbReference>
<dbReference type="InterPro" id="IPR036942">
    <property type="entry name" value="Beta-barrel_TonB_sf"/>
</dbReference>
<reference evidence="17 18" key="1">
    <citation type="submission" date="2020-07" db="EMBL/GenBank/DDBJ databases">
        <authorList>
            <person name="Sun Q."/>
        </authorList>
    </citation>
    <scope>NUCLEOTIDE SEQUENCE [LARGE SCALE GENOMIC DNA]</scope>
    <source>
        <strain evidence="17 18">CGMCC 1.13654</strain>
    </source>
</reference>
<evidence type="ECO:0000256" key="13">
    <source>
        <dbReference type="SAM" id="MobiDB-lite"/>
    </source>
</evidence>
<accession>A0A838L794</accession>
<evidence type="ECO:0000259" key="16">
    <source>
        <dbReference type="Pfam" id="PF07715"/>
    </source>
</evidence>
<keyword evidence="8 12" id="KW-0798">TonB box</keyword>
<keyword evidence="4" id="KW-0410">Iron transport</keyword>
<keyword evidence="18" id="KW-1185">Reference proteome</keyword>
<dbReference type="Pfam" id="PF00593">
    <property type="entry name" value="TonB_dep_Rec_b-barrel"/>
    <property type="match status" value="1"/>
</dbReference>
<proteinExistence type="inferred from homology"/>
<comment type="similarity">
    <text evidence="11 12">Belongs to the TonB-dependent receptor family.</text>
</comment>
<dbReference type="PANTHER" id="PTHR32552">
    <property type="entry name" value="FERRICHROME IRON RECEPTOR-RELATED"/>
    <property type="match status" value="1"/>
</dbReference>
<evidence type="ECO:0000256" key="3">
    <source>
        <dbReference type="ARBA" id="ARBA00022452"/>
    </source>
</evidence>
<feature type="domain" description="TonB-dependent receptor plug" evidence="16">
    <location>
        <begin position="58"/>
        <end position="163"/>
    </location>
</feature>
<dbReference type="GO" id="GO:0009279">
    <property type="term" value="C:cell outer membrane"/>
    <property type="evidence" value="ECO:0007669"/>
    <property type="project" value="UniProtKB-SubCell"/>
</dbReference>
<dbReference type="AlphaFoldDB" id="A0A838L794"/>
<dbReference type="InterPro" id="IPR000531">
    <property type="entry name" value="Beta-barrel_TonB"/>
</dbReference>
<keyword evidence="14" id="KW-0732">Signal</keyword>
<feature type="chain" id="PRO_5033060465" evidence="14">
    <location>
        <begin position="21"/>
        <end position="796"/>
    </location>
</feature>
<dbReference type="InterPro" id="IPR012910">
    <property type="entry name" value="Plug_dom"/>
</dbReference>
<evidence type="ECO:0000256" key="10">
    <source>
        <dbReference type="ARBA" id="ARBA00023237"/>
    </source>
</evidence>
<organism evidence="17 18">
    <name type="scientific">Sphingomonas chungangi</name>
    <dbReference type="NCBI Taxonomy" id="2683589"/>
    <lineage>
        <taxon>Bacteria</taxon>
        <taxon>Pseudomonadati</taxon>
        <taxon>Pseudomonadota</taxon>
        <taxon>Alphaproteobacteria</taxon>
        <taxon>Sphingomonadales</taxon>
        <taxon>Sphingomonadaceae</taxon>
        <taxon>Sphingomonas</taxon>
    </lineage>
</organism>
<keyword evidence="7" id="KW-0406">Ion transport</keyword>
<dbReference type="Proteomes" id="UP000570166">
    <property type="component" value="Unassembled WGS sequence"/>
</dbReference>
<protein>
    <submittedName>
        <fullName evidence="17">TonB-dependent receptor</fullName>
    </submittedName>
</protein>
<dbReference type="EMBL" id="JACEIB010000007">
    <property type="protein sequence ID" value="MBA2934800.1"/>
    <property type="molecule type" value="Genomic_DNA"/>
</dbReference>
<dbReference type="GO" id="GO:0006826">
    <property type="term" value="P:iron ion transport"/>
    <property type="evidence" value="ECO:0007669"/>
    <property type="project" value="UniProtKB-KW"/>
</dbReference>
<feature type="domain" description="TonB-dependent receptor-like beta-barrel" evidence="15">
    <location>
        <begin position="277"/>
        <end position="736"/>
    </location>
</feature>
<evidence type="ECO:0000313" key="18">
    <source>
        <dbReference type="Proteomes" id="UP000570166"/>
    </source>
</evidence>
<keyword evidence="9 11" id="KW-0472">Membrane</keyword>
<keyword evidence="17" id="KW-0675">Receptor</keyword>
<evidence type="ECO:0000256" key="7">
    <source>
        <dbReference type="ARBA" id="ARBA00023065"/>
    </source>
</evidence>